<evidence type="ECO:0000256" key="4">
    <source>
        <dbReference type="ARBA" id="ARBA00023136"/>
    </source>
</evidence>
<dbReference type="PANTHER" id="PTHR12859:SF0">
    <property type="entry name" value="PRA1 FAMILY PROTEIN"/>
    <property type="match status" value="1"/>
</dbReference>
<gene>
    <name evidence="6" type="primary">Dana\GF27651</name>
    <name evidence="6" type="ORF">GF27651</name>
</gene>
<dbReference type="Pfam" id="PF03208">
    <property type="entry name" value="PRA1"/>
    <property type="match status" value="1"/>
</dbReference>
<reference evidence="6 7" key="1">
    <citation type="journal article" date="2007" name="Nature">
        <title>Evolution of genes and genomes on the Drosophila phylogeny.</title>
        <authorList>
            <consortium name="Drosophila 12 Genomes Consortium"/>
            <person name="Clark A.G."/>
            <person name="Eisen M.B."/>
            <person name="Smith D.R."/>
            <person name="Bergman C.M."/>
            <person name="Oliver B."/>
            <person name="Markow T.A."/>
            <person name="Kaufman T.C."/>
            <person name="Kellis M."/>
            <person name="Gelbart W."/>
            <person name="Iyer V.N."/>
            <person name="Pollard D.A."/>
            <person name="Sackton T.B."/>
            <person name="Larracuente A.M."/>
            <person name="Singh N.D."/>
            <person name="Abad J.P."/>
            <person name="Abt D.N."/>
            <person name="Adryan B."/>
            <person name="Aguade M."/>
            <person name="Akashi H."/>
            <person name="Anderson W.W."/>
            <person name="Aquadro C.F."/>
            <person name="Ardell D.H."/>
            <person name="Arguello R."/>
            <person name="Artieri C.G."/>
            <person name="Barbash D.A."/>
            <person name="Barker D."/>
            <person name="Barsanti P."/>
            <person name="Batterham P."/>
            <person name="Batzoglou S."/>
            <person name="Begun D."/>
            <person name="Bhutkar A."/>
            <person name="Blanco E."/>
            <person name="Bosak S.A."/>
            <person name="Bradley R.K."/>
            <person name="Brand A.D."/>
            <person name="Brent M.R."/>
            <person name="Brooks A.N."/>
            <person name="Brown R.H."/>
            <person name="Butlin R.K."/>
            <person name="Caggese C."/>
            <person name="Calvi B.R."/>
            <person name="Bernardo de Carvalho A."/>
            <person name="Caspi A."/>
            <person name="Castrezana S."/>
            <person name="Celniker S.E."/>
            <person name="Chang J.L."/>
            <person name="Chapple C."/>
            <person name="Chatterji S."/>
            <person name="Chinwalla A."/>
            <person name="Civetta A."/>
            <person name="Clifton S.W."/>
            <person name="Comeron J.M."/>
            <person name="Costello J.C."/>
            <person name="Coyne J.A."/>
            <person name="Daub J."/>
            <person name="David R.G."/>
            <person name="Delcher A.L."/>
            <person name="Delehaunty K."/>
            <person name="Do C.B."/>
            <person name="Ebling H."/>
            <person name="Edwards K."/>
            <person name="Eickbush T."/>
            <person name="Evans J.D."/>
            <person name="Filipski A."/>
            <person name="Findeiss S."/>
            <person name="Freyhult E."/>
            <person name="Fulton L."/>
            <person name="Fulton R."/>
            <person name="Garcia A.C."/>
            <person name="Gardiner A."/>
            <person name="Garfield D.A."/>
            <person name="Garvin B.E."/>
            <person name="Gibson G."/>
            <person name="Gilbert D."/>
            <person name="Gnerre S."/>
            <person name="Godfrey J."/>
            <person name="Good R."/>
            <person name="Gotea V."/>
            <person name="Gravely B."/>
            <person name="Greenberg A.J."/>
            <person name="Griffiths-Jones S."/>
            <person name="Gross S."/>
            <person name="Guigo R."/>
            <person name="Gustafson E.A."/>
            <person name="Haerty W."/>
            <person name="Hahn M.W."/>
            <person name="Halligan D.L."/>
            <person name="Halpern A.L."/>
            <person name="Halter G.M."/>
            <person name="Han M.V."/>
            <person name="Heger A."/>
            <person name="Hillier L."/>
            <person name="Hinrichs A.S."/>
            <person name="Holmes I."/>
            <person name="Hoskins R.A."/>
            <person name="Hubisz M.J."/>
            <person name="Hultmark D."/>
            <person name="Huntley M.A."/>
            <person name="Jaffe D.B."/>
            <person name="Jagadeeshan S."/>
            <person name="Jeck W.R."/>
            <person name="Johnson J."/>
            <person name="Jones C.D."/>
            <person name="Jordan W.C."/>
            <person name="Karpen G.H."/>
            <person name="Kataoka E."/>
            <person name="Keightley P.D."/>
            <person name="Kheradpour P."/>
            <person name="Kirkness E.F."/>
            <person name="Koerich L.B."/>
            <person name="Kristiansen K."/>
            <person name="Kudrna D."/>
            <person name="Kulathinal R.J."/>
            <person name="Kumar S."/>
            <person name="Kwok R."/>
            <person name="Lander E."/>
            <person name="Langley C.H."/>
            <person name="Lapoint R."/>
            <person name="Lazzaro B.P."/>
            <person name="Lee S.J."/>
            <person name="Levesque L."/>
            <person name="Li R."/>
            <person name="Lin C.F."/>
            <person name="Lin M.F."/>
            <person name="Lindblad-Toh K."/>
            <person name="Llopart A."/>
            <person name="Long M."/>
            <person name="Low L."/>
            <person name="Lozovsky E."/>
            <person name="Lu J."/>
            <person name="Luo M."/>
            <person name="Machado C.A."/>
            <person name="Makalowski W."/>
            <person name="Marzo M."/>
            <person name="Matsuda M."/>
            <person name="Matzkin L."/>
            <person name="McAllister B."/>
            <person name="McBride C.S."/>
            <person name="McKernan B."/>
            <person name="McKernan K."/>
            <person name="Mendez-Lago M."/>
            <person name="Minx P."/>
            <person name="Mollenhauer M.U."/>
            <person name="Montooth K."/>
            <person name="Mount S.M."/>
            <person name="Mu X."/>
            <person name="Myers E."/>
            <person name="Negre B."/>
            <person name="Newfeld S."/>
            <person name="Nielsen R."/>
            <person name="Noor M.A."/>
            <person name="O'Grady P."/>
            <person name="Pachter L."/>
            <person name="Papaceit M."/>
            <person name="Parisi M.J."/>
            <person name="Parisi M."/>
            <person name="Parts L."/>
            <person name="Pedersen J.S."/>
            <person name="Pesole G."/>
            <person name="Phillippy A.M."/>
            <person name="Ponting C.P."/>
            <person name="Pop M."/>
            <person name="Porcelli D."/>
            <person name="Powell J.R."/>
            <person name="Prohaska S."/>
            <person name="Pruitt K."/>
            <person name="Puig M."/>
            <person name="Quesneville H."/>
            <person name="Ram K.R."/>
            <person name="Rand D."/>
            <person name="Rasmussen M.D."/>
            <person name="Reed L.K."/>
            <person name="Reenan R."/>
            <person name="Reily A."/>
            <person name="Remington K.A."/>
            <person name="Rieger T.T."/>
            <person name="Ritchie M.G."/>
            <person name="Robin C."/>
            <person name="Rogers Y.H."/>
            <person name="Rohde C."/>
            <person name="Rozas J."/>
            <person name="Rubenfield M.J."/>
            <person name="Ruiz A."/>
            <person name="Russo S."/>
            <person name="Salzberg S.L."/>
            <person name="Sanchez-Gracia A."/>
            <person name="Saranga D.J."/>
            <person name="Sato H."/>
            <person name="Schaeffer S.W."/>
            <person name="Schatz M.C."/>
            <person name="Schlenke T."/>
            <person name="Schwartz R."/>
            <person name="Segarra C."/>
            <person name="Singh R.S."/>
            <person name="Sirot L."/>
            <person name="Sirota M."/>
            <person name="Sisneros N.B."/>
            <person name="Smith C.D."/>
            <person name="Smith T.F."/>
            <person name="Spieth J."/>
            <person name="Stage D.E."/>
            <person name="Stark A."/>
            <person name="Stephan W."/>
            <person name="Strausberg R.L."/>
            <person name="Strempel S."/>
            <person name="Sturgill D."/>
            <person name="Sutton G."/>
            <person name="Sutton G.G."/>
            <person name="Tao W."/>
            <person name="Teichmann S."/>
            <person name="Tobari Y.N."/>
            <person name="Tomimura Y."/>
            <person name="Tsolas J.M."/>
            <person name="Valente V.L."/>
            <person name="Venter E."/>
            <person name="Venter J.C."/>
            <person name="Vicario S."/>
            <person name="Vieira F.G."/>
            <person name="Vilella A.J."/>
            <person name="Villasante A."/>
            <person name="Walenz B."/>
            <person name="Wang J."/>
            <person name="Wasserman M."/>
            <person name="Watts T."/>
            <person name="Wilson D."/>
            <person name="Wilson R.K."/>
            <person name="Wing R.A."/>
            <person name="Wolfner M.F."/>
            <person name="Wong A."/>
            <person name="Wong G.K."/>
            <person name="Wu C.I."/>
            <person name="Wu G."/>
            <person name="Yamamoto D."/>
            <person name="Yang H.P."/>
            <person name="Yang S.P."/>
            <person name="Yorke J.A."/>
            <person name="Yoshida K."/>
            <person name="Zdobnov E."/>
            <person name="Zhang P."/>
            <person name="Zhang Y."/>
            <person name="Zimin A.V."/>
            <person name="Baldwin J."/>
            <person name="Abdouelleil A."/>
            <person name="Abdulkadir J."/>
            <person name="Abebe A."/>
            <person name="Abera B."/>
            <person name="Abreu J."/>
            <person name="Acer S.C."/>
            <person name="Aftuck L."/>
            <person name="Alexander A."/>
            <person name="An P."/>
            <person name="Anderson E."/>
            <person name="Anderson S."/>
            <person name="Arachi H."/>
            <person name="Azer M."/>
            <person name="Bachantsang P."/>
            <person name="Barry A."/>
            <person name="Bayul T."/>
            <person name="Berlin A."/>
            <person name="Bessette D."/>
            <person name="Bloom T."/>
            <person name="Blye J."/>
            <person name="Boguslavskiy L."/>
            <person name="Bonnet C."/>
            <person name="Boukhgalter B."/>
            <person name="Bourzgui I."/>
            <person name="Brown A."/>
            <person name="Cahill P."/>
            <person name="Channer S."/>
            <person name="Cheshatsang Y."/>
            <person name="Chuda L."/>
            <person name="Citroen M."/>
            <person name="Collymore A."/>
            <person name="Cooke P."/>
            <person name="Costello M."/>
            <person name="D'Aco K."/>
            <person name="Daza R."/>
            <person name="De Haan G."/>
            <person name="DeGray S."/>
            <person name="DeMaso C."/>
            <person name="Dhargay N."/>
            <person name="Dooley K."/>
            <person name="Dooley E."/>
            <person name="Doricent M."/>
            <person name="Dorje P."/>
            <person name="Dorjee K."/>
            <person name="Dupes A."/>
            <person name="Elong R."/>
            <person name="Falk J."/>
            <person name="Farina A."/>
            <person name="Faro S."/>
            <person name="Ferguson D."/>
            <person name="Fisher S."/>
            <person name="Foley C.D."/>
            <person name="Franke A."/>
            <person name="Friedrich D."/>
            <person name="Gadbois L."/>
            <person name="Gearin G."/>
            <person name="Gearin C.R."/>
            <person name="Giannoukos G."/>
            <person name="Goode T."/>
            <person name="Graham J."/>
            <person name="Grandbois E."/>
            <person name="Grewal S."/>
            <person name="Gyaltsen K."/>
            <person name="Hafez N."/>
            <person name="Hagos B."/>
            <person name="Hall J."/>
            <person name="Henson C."/>
            <person name="Hollinger A."/>
            <person name="Honan T."/>
            <person name="Huard M.D."/>
            <person name="Hughes L."/>
            <person name="Hurhula B."/>
            <person name="Husby M.E."/>
            <person name="Kamat A."/>
            <person name="Kanga B."/>
            <person name="Kashin S."/>
            <person name="Khazanovich D."/>
            <person name="Kisner P."/>
            <person name="Lance K."/>
            <person name="Lara M."/>
            <person name="Lee W."/>
            <person name="Lennon N."/>
            <person name="Letendre F."/>
            <person name="LeVine R."/>
            <person name="Lipovsky A."/>
            <person name="Liu X."/>
            <person name="Liu J."/>
            <person name="Liu S."/>
            <person name="Lokyitsang T."/>
            <person name="Lokyitsang Y."/>
            <person name="Lubonja R."/>
            <person name="Lui A."/>
            <person name="MacDonald P."/>
            <person name="Magnisalis V."/>
            <person name="Maru K."/>
            <person name="Matthews C."/>
            <person name="McCusker W."/>
            <person name="McDonough S."/>
            <person name="Mehta T."/>
            <person name="Meldrim J."/>
            <person name="Meneus L."/>
            <person name="Mihai O."/>
            <person name="Mihalev A."/>
            <person name="Mihova T."/>
            <person name="Mittelman R."/>
            <person name="Mlenga V."/>
            <person name="Montmayeur A."/>
            <person name="Mulrain L."/>
            <person name="Navidi A."/>
            <person name="Naylor J."/>
            <person name="Negash T."/>
            <person name="Nguyen T."/>
            <person name="Nguyen N."/>
            <person name="Nicol R."/>
            <person name="Norbu C."/>
            <person name="Norbu N."/>
            <person name="Novod N."/>
            <person name="O'Neill B."/>
            <person name="Osman S."/>
            <person name="Markiewicz E."/>
            <person name="Oyono O.L."/>
            <person name="Patti C."/>
            <person name="Phunkhang P."/>
            <person name="Pierre F."/>
            <person name="Priest M."/>
            <person name="Raghuraman S."/>
            <person name="Rege F."/>
            <person name="Reyes R."/>
            <person name="Rise C."/>
            <person name="Rogov P."/>
            <person name="Ross K."/>
            <person name="Ryan E."/>
            <person name="Settipalli S."/>
            <person name="Shea T."/>
            <person name="Sherpa N."/>
            <person name="Shi L."/>
            <person name="Shih D."/>
            <person name="Sparrow T."/>
            <person name="Spaulding J."/>
            <person name="Stalker J."/>
            <person name="Stange-Thomann N."/>
            <person name="Stavropoulos S."/>
            <person name="Stone C."/>
            <person name="Strader C."/>
            <person name="Tesfaye S."/>
            <person name="Thomson T."/>
            <person name="Thoulutsang Y."/>
            <person name="Thoulutsang D."/>
            <person name="Topham K."/>
            <person name="Topping I."/>
            <person name="Tsamla T."/>
            <person name="Vassiliev H."/>
            <person name="Vo A."/>
            <person name="Wangchuk T."/>
            <person name="Wangdi T."/>
            <person name="Weiand M."/>
            <person name="Wilkinson J."/>
            <person name="Wilson A."/>
            <person name="Yadav S."/>
            <person name="Young G."/>
            <person name="Yu Q."/>
            <person name="Zembek L."/>
            <person name="Zhong D."/>
            <person name="Zimmer A."/>
            <person name="Zwirko Z."/>
            <person name="Jaffe D.B."/>
            <person name="Alvarez P."/>
            <person name="Brockman W."/>
            <person name="Butler J."/>
            <person name="Chin C."/>
            <person name="Gnerre S."/>
            <person name="Grabherr M."/>
            <person name="Kleber M."/>
            <person name="Mauceli E."/>
            <person name="MacCallum I."/>
        </authorList>
    </citation>
    <scope>NUCLEOTIDE SEQUENCE [LARGE SCALE GENOMIC DNA]</scope>
    <source>
        <strain evidence="7">Tucson 14024-0371.13</strain>
    </source>
</reference>
<evidence type="ECO:0000256" key="5">
    <source>
        <dbReference type="SAM" id="Phobius"/>
    </source>
</evidence>
<evidence type="ECO:0000256" key="2">
    <source>
        <dbReference type="ARBA" id="ARBA00022692"/>
    </source>
</evidence>
<keyword evidence="3 5" id="KW-1133">Transmembrane helix</keyword>
<dbReference type="InParanoid" id="A0A0N8P177"/>
<feature type="transmembrane region" description="Helical" evidence="5">
    <location>
        <begin position="263"/>
        <end position="281"/>
    </location>
</feature>
<dbReference type="Proteomes" id="UP000007801">
    <property type="component" value="Unassembled WGS sequence"/>
</dbReference>
<evidence type="ECO:0000313" key="7">
    <source>
        <dbReference type="Proteomes" id="UP000007801"/>
    </source>
</evidence>
<protein>
    <submittedName>
        <fullName evidence="6">Uncharacterized protein</fullName>
    </submittedName>
</protein>
<comment type="subcellular location">
    <subcellularLocation>
        <location evidence="1">Membrane</location>
        <topology evidence="1">Multi-pass membrane protein</topology>
    </subcellularLocation>
</comment>
<organism evidence="6 7">
    <name type="scientific">Drosophila ananassae</name>
    <name type="common">Fruit fly</name>
    <dbReference type="NCBI Taxonomy" id="7217"/>
    <lineage>
        <taxon>Eukaryota</taxon>
        <taxon>Metazoa</taxon>
        <taxon>Ecdysozoa</taxon>
        <taxon>Arthropoda</taxon>
        <taxon>Hexapoda</taxon>
        <taxon>Insecta</taxon>
        <taxon>Pterygota</taxon>
        <taxon>Neoptera</taxon>
        <taxon>Endopterygota</taxon>
        <taxon>Diptera</taxon>
        <taxon>Brachycera</taxon>
        <taxon>Muscomorpha</taxon>
        <taxon>Ephydroidea</taxon>
        <taxon>Drosophilidae</taxon>
        <taxon>Drosophila</taxon>
        <taxon>Sophophora</taxon>
    </lineage>
</organism>
<evidence type="ECO:0000313" key="6">
    <source>
        <dbReference type="EMBL" id="KPU79156.1"/>
    </source>
</evidence>
<sequence length="418" mass="47647">MLKVAKRSMRLAAHSILLNGGADIAPFSYKPASSLLPLPMPKFSGGYTEFLFKTTIDNHLHLTKMEKLRRRCQLKNFAYGSPFRDSAWYSELPWEWWWQLDYSESPAWYEAVYAEWCLYADYCQSMALPRSTVGLHLLQDSLTRFYYMPFCKVDKWRQHPSSEVSASNDAVSRSAAAAVNFFVAKDRLCDVVLLPTANILIRNRSGIPLPQPVDLLIGAGLLYELLQFPLLGILDDFILVSARFQLPNLKDFDMWGNRVVQNLLYYEANYSLLFLAIYVLMIVCQPAIISGLIVQALNIAVIWQFFSRKSKFNFIASRLTGRNAYSAEQNAQQKWKILTGALLVGYLFLHLIIAVLLTAFTPLLPVSVTFIHASLRLRNMKYENLPLMMSTIAAANISSNIKQQVQKPGEKRDKLCQD</sequence>
<dbReference type="AlphaFoldDB" id="A0A0N8P177"/>
<dbReference type="EMBL" id="CH902626">
    <property type="protein sequence ID" value="KPU79156.1"/>
    <property type="molecule type" value="Genomic_DNA"/>
</dbReference>
<keyword evidence="2 5" id="KW-0812">Transmembrane</keyword>
<evidence type="ECO:0000256" key="3">
    <source>
        <dbReference type="ARBA" id="ARBA00022989"/>
    </source>
</evidence>
<keyword evidence="7" id="KW-1185">Reference proteome</keyword>
<feature type="transmembrane region" description="Helical" evidence="5">
    <location>
        <begin position="341"/>
        <end position="364"/>
    </location>
</feature>
<keyword evidence="4 5" id="KW-0472">Membrane</keyword>
<name>A0A0N8P177_DROAN</name>
<proteinExistence type="predicted"/>
<evidence type="ECO:0000256" key="1">
    <source>
        <dbReference type="ARBA" id="ARBA00004141"/>
    </source>
</evidence>
<dbReference type="PANTHER" id="PTHR12859">
    <property type="entry name" value="PRA1 PROTEIN"/>
    <property type="match status" value="1"/>
</dbReference>
<accession>A0A0N8P177</accession>
<dbReference type="GO" id="GO:0016020">
    <property type="term" value="C:membrane"/>
    <property type="evidence" value="ECO:0007669"/>
    <property type="project" value="UniProtKB-SubCell"/>
</dbReference>
<dbReference type="InterPro" id="IPR004895">
    <property type="entry name" value="Prenylated_rab_accept_PRA1"/>
</dbReference>
<feature type="transmembrane region" description="Helical" evidence="5">
    <location>
        <begin position="287"/>
        <end position="306"/>
    </location>
</feature>
<dbReference type="OrthoDB" id="18213at2759"/>
<dbReference type="eggNOG" id="KOG4050">
    <property type="taxonomic scope" value="Eukaryota"/>
</dbReference>